<evidence type="ECO:0000256" key="1">
    <source>
        <dbReference type="SAM" id="MobiDB-lite"/>
    </source>
</evidence>
<feature type="region of interest" description="Disordered" evidence="1">
    <location>
        <begin position="1"/>
        <end position="20"/>
    </location>
</feature>
<evidence type="ECO:0000313" key="4">
    <source>
        <dbReference type="WBParaSite" id="Minc3s00587g14711"/>
    </source>
</evidence>
<dbReference type="PANTHER" id="PTHR22880">
    <property type="entry name" value="FALZ-RELATED BROMODOMAIN-CONTAINING PROTEINS"/>
    <property type="match status" value="1"/>
</dbReference>
<feature type="domain" description="NET" evidence="2">
    <location>
        <begin position="12"/>
        <end position="93"/>
    </location>
</feature>
<keyword evidence="3" id="KW-1185">Reference proteome</keyword>
<name>A0A914LJV1_MELIC</name>
<evidence type="ECO:0000313" key="3">
    <source>
        <dbReference type="Proteomes" id="UP000887563"/>
    </source>
</evidence>
<organism evidence="3 4">
    <name type="scientific">Meloidogyne incognita</name>
    <name type="common">Southern root-knot nematode worm</name>
    <name type="synonym">Oxyuris incognita</name>
    <dbReference type="NCBI Taxonomy" id="6306"/>
    <lineage>
        <taxon>Eukaryota</taxon>
        <taxon>Metazoa</taxon>
        <taxon>Ecdysozoa</taxon>
        <taxon>Nematoda</taxon>
        <taxon>Chromadorea</taxon>
        <taxon>Rhabditida</taxon>
        <taxon>Tylenchina</taxon>
        <taxon>Tylenchomorpha</taxon>
        <taxon>Tylenchoidea</taxon>
        <taxon>Meloidogynidae</taxon>
        <taxon>Meloidogyninae</taxon>
        <taxon>Meloidogyne</taxon>
        <taxon>Meloidogyne incognita group</taxon>
    </lineage>
</organism>
<dbReference type="GO" id="GO:0000785">
    <property type="term" value="C:chromatin"/>
    <property type="evidence" value="ECO:0007669"/>
    <property type="project" value="TreeGrafter"/>
</dbReference>
<dbReference type="GO" id="GO:0005634">
    <property type="term" value="C:nucleus"/>
    <property type="evidence" value="ECO:0007669"/>
    <property type="project" value="TreeGrafter"/>
</dbReference>
<accession>A0A914LJV1</accession>
<dbReference type="Proteomes" id="UP000887563">
    <property type="component" value="Unplaced"/>
</dbReference>
<dbReference type="InterPro" id="IPR027353">
    <property type="entry name" value="NET_dom"/>
</dbReference>
<dbReference type="Gene3D" id="1.20.1270.220">
    <property type="match status" value="1"/>
</dbReference>
<dbReference type="PROSITE" id="PS51525">
    <property type="entry name" value="NET"/>
    <property type="match status" value="1"/>
</dbReference>
<dbReference type="InterPro" id="IPR050935">
    <property type="entry name" value="Bromo_chromatin_reader"/>
</dbReference>
<dbReference type="WBParaSite" id="Minc3s00587g14711">
    <property type="protein sequence ID" value="Minc3s00587g14711"/>
    <property type="gene ID" value="Minc3s00587g14711"/>
</dbReference>
<evidence type="ECO:0000259" key="2">
    <source>
        <dbReference type="PROSITE" id="PS51525"/>
    </source>
</evidence>
<protein>
    <submittedName>
        <fullName evidence="4">NET domain-containing protein</fullName>
    </submittedName>
</protein>
<dbReference type="PANTHER" id="PTHR22880:SF225">
    <property type="entry name" value="BROMODOMAIN-CONTAINING PROTEIN BET-1-RELATED"/>
    <property type="match status" value="1"/>
</dbReference>
<dbReference type="Pfam" id="PF17035">
    <property type="entry name" value="BET"/>
    <property type="match status" value="1"/>
</dbReference>
<reference evidence="4" key="1">
    <citation type="submission" date="2022-11" db="UniProtKB">
        <authorList>
            <consortium name="WormBaseParasite"/>
        </authorList>
    </citation>
    <scope>IDENTIFICATION</scope>
</reference>
<dbReference type="GO" id="GO:0006355">
    <property type="term" value="P:regulation of DNA-templated transcription"/>
    <property type="evidence" value="ECO:0007669"/>
    <property type="project" value="TreeGrafter"/>
</dbReference>
<sequence length="100" mass="11788">MKAKLKREYEFDSDDEHATEPMTYEEKRQLSMDINMLTAQKLSTVVDIIEAREKITDFDPEEIEIDFELLKPVTLRELEAYVKMVQQQANKVPNPLRTLL</sequence>
<proteinExistence type="predicted"/>
<dbReference type="GO" id="GO:0006338">
    <property type="term" value="P:chromatin remodeling"/>
    <property type="evidence" value="ECO:0007669"/>
    <property type="project" value="TreeGrafter"/>
</dbReference>
<dbReference type="AlphaFoldDB" id="A0A914LJV1"/>
<dbReference type="InterPro" id="IPR038336">
    <property type="entry name" value="NET_sf"/>
</dbReference>